<feature type="domain" description="Zinc finger DksA/TraR C4-type" evidence="5">
    <location>
        <begin position="73"/>
        <end position="103"/>
    </location>
</feature>
<sequence length="104" mass="11737">MPFQELKRRLLVRKMELERQQAAIQRDFAQGRSADFAEQAQERENDDVLSALGAHAAEELAHINRALQRMELGSYDKCSQCGQAIQFARLTAVPFTALCLNCAK</sequence>
<dbReference type="Proteomes" id="UP000659697">
    <property type="component" value="Unassembled WGS sequence"/>
</dbReference>
<name>A0ABQ3KYQ4_9ALTE</name>
<reference evidence="8" key="1">
    <citation type="journal article" date="2019" name="Int. J. Syst. Evol. Microbiol.">
        <title>The Global Catalogue of Microorganisms (GCM) 10K type strain sequencing project: providing services to taxonomists for standard genome sequencing and annotation.</title>
        <authorList>
            <consortium name="The Broad Institute Genomics Platform"/>
            <consortium name="The Broad Institute Genome Sequencing Center for Infectious Disease"/>
            <person name="Wu L."/>
            <person name="Ma J."/>
        </authorList>
    </citation>
    <scope>NUCLEOTIDE SEQUENCE [LARGE SCALE GENOMIC DNA]</scope>
    <source>
        <strain evidence="8">CGMCC 1.7003</strain>
    </source>
</reference>
<dbReference type="InterPro" id="IPR000962">
    <property type="entry name" value="Znf_DskA_TraR"/>
</dbReference>
<dbReference type="Pfam" id="PF01258">
    <property type="entry name" value="zf-dskA_traR"/>
    <property type="match status" value="1"/>
</dbReference>
<dbReference type="SUPFAM" id="SSF109635">
    <property type="entry name" value="DnaK suppressor protein DksA, alpha-hairpin domain"/>
    <property type="match status" value="1"/>
</dbReference>
<organism evidence="7 8">
    <name type="scientific">Alishewanella longhuensis</name>
    <dbReference type="NCBI Taxonomy" id="1091037"/>
    <lineage>
        <taxon>Bacteria</taxon>
        <taxon>Pseudomonadati</taxon>
        <taxon>Pseudomonadota</taxon>
        <taxon>Gammaproteobacteria</taxon>
        <taxon>Alteromonadales</taxon>
        <taxon>Alteromonadaceae</taxon>
        <taxon>Alishewanella</taxon>
    </lineage>
</organism>
<dbReference type="InterPro" id="IPR048487">
    <property type="entry name" value="DksA-like_N"/>
</dbReference>
<evidence type="ECO:0000259" key="6">
    <source>
        <dbReference type="Pfam" id="PF21173"/>
    </source>
</evidence>
<comment type="caution">
    <text evidence="7">The sequence shown here is derived from an EMBL/GenBank/DDBJ whole genome shotgun (WGS) entry which is preliminary data.</text>
</comment>
<dbReference type="InterPro" id="IPR020458">
    <property type="entry name" value="Znf_DskA_TraR_CS"/>
</dbReference>
<dbReference type="PROSITE" id="PS01102">
    <property type="entry name" value="ZF_DKSA_1"/>
    <property type="match status" value="1"/>
</dbReference>
<gene>
    <name evidence="7" type="ORF">GCM10010919_20340</name>
</gene>
<dbReference type="Gene3D" id="1.20.120.910">
    <property type="entry name" value="DksA, coiled-coil domain"/>
    <property type="match status" value="1"/>
</dbReference>
<keyword evidence="3" id="KW-0862">Zinc</keyword>
<dbReference type="PANTHER" id="PTHR33823:SF4">
    <property type="entry name" value="GENERAL STRESS PROTEIN 16O"/>
    <property type="match status" value="1"/>
</dbReference>
<evidence type="ECO:0000313" key="7">
    <source>
        <dbReference type="EMBL" id="GHG69995.1"/>
    </source>
</evidence>
<dbReference type="PROSITE" id="PS51128">
    <property type="entry name" value="ZF_DKSA_2"/>
    <property type="match status" value="1"/>
</dbReference>
<accession>A0ABQ3KYQ4</accession>
<protein>
    <recommendedName>
        <fullName evidence="9">DksA C4-type domain-containing protein</fullName>
    </recommendedName>
</protein>
<evidence type="ECO:0000313" key="8">
    <source>
        <dbReference type="Proteomes" id="UP000659697"/>
    </source>
</evidence>
<proteinExistence type="predicted"/>
<evidence type="ECO:0000259" key="5">
    <source>
        <dbReference type="Pfam" id="PF01258"/>
    </source>
</evidence>
<dbReference type="RefSeq" id="WP_189432894.1">
    <property type="nucleotide sequence ID" value="NZ_BNAO01000004.1"/>
</dbReference>
<keyword evidence="2" id="KW-0863">Zinc-finger</keyword>
<feature type="domain" description="DnaK suppressor protein-like N-terminal" evidence="6">
    <location>
        <begin position="7"/>
        <end position="70"/>
    </location>
</feature>
<evidence type="ECO:0000256" key="3">
    <source>
        <dbReference type="ARBA" id="ARBA00022833"/>
    </source>
</evidence>
<dbReference type="InterPro" id="IPR037187">
    <property type="entry name" value="DnaK_N"/>
</dbReference>
<evidence type="ECO:0000256" key="1">
    <source>
        <dbReference type="ARBA" id="ARBA00022723"/>
    </source>
</evidence>
<dbReference type="PANTHER" id="PTHR33823">
    <property type="entry name" value="RNA POLYMERASE-BINDING TRANSCRIPTION FACTOR DKSA-RELATED"/>
    <property type="match status" value="1"/>
</dbReference>
<evidence type="ECO:0008006" key="9">
    <source>
        <dbReference type="Google" id="ProtNLM"/>
    </source>
</evidence>
<keyword evidence="1" id="KW-0479">Metal-binding</keyword>
<keyword evidence="8" id="KW-1185">Reference proteome</keyword>
<evidence type="ECO:0000256" key="2">
    <source>
        <dbReference type="ARBA" id="ARBA00022771"/>
    </source>
</evidence>
<dbReference type="Pfam" id="PF21173">
    <property type="entry name" value="DksA-like_N"/>
    <property type="match status" value="1"/>
</dbReference>
<dbReference type="SUPFAM" id="SSF57716">
    <property type="entry name" value="Glucocorticoid receptor-like (DNA-binding domain)"/>
    <property type="match status" value="1"/>
</dbReference>
<evidence type="ECO:0000256" key="4">
    <source>
        <dbReference type="PROSITE-ProRule" id="PRU00510"/>
    </source>
</evidence>
<feature type="zinc finger region" description="dksA C4-type" evidence="4">
    <location>
        <begin position="78"/>
        <end position="102"/>
    </location>
</feature>
<dbReference type="EMBL" id="BNAO01000004">
    <property type="protein sequence ID" value="GHG69995.1"/>
    <property type="molecule type" value="Genomic_DNA"/>
</dbReference>